<keyword evidence="1" id="KW-0812">Transmembrane</keyword>
<gene>
    <name evidence="2" type="ORF">B0F88_1182</name>
</gene>
<dbReference type="Proteomes" id="UP000238071">
    <property type="component" value="Unassembled WGS sequence"/>
</dbReference>
<feature type="transmembrane region" description="Helical" evidence="1">
    <location>
        <begin position="12"/>
        <end position="31"/>
    </location>
</feature>
<evidence type="ECO:0000313" key="3">
    <source>
        <dbReference type="Proteomes" id="UP000238071"/>
    </source>
</evidence>
<sequence>MNEVSFGFDESNYGFSYLVHFSLLYLLVVNLK</sequence>
<organism evidence="2 3">
    <name type="scientific">Methylobacter tundripaludum</name>
    <dbReference type="NCBI Taxonomy" id="173365"/>
    <lineage>
        <taxon>Bacteria</taxon>
        <taxon>Pseudomonadati</taxon>
        <taxon>Pseudomonadota</taxon>
        <taxon>Gammaproteobacteria</taxon>
        <taxon>Methylococcales</taxon>
        <taxon>Methylococcaceae</taxon>
        <taxon>Methylobacter</taxon>
    </lineage>
</organism>
<keyword evidence="3" id="KW-1185">Reference proteome</keyword>
<reference evidence="2 3" key="1">
    <citation type="submission" date="2018-02" db="EMBL/GenBank/DDBJ databases">
        <title>Subsurface microbial communities from deep shales in Ohio and West Virginia, USA.</title>
        <authorList>
            <person name="Wrighton K."/>
        </authorList>
    </citation>
    <scope>NUCLEOTIDE SEQUENCE [LARGE SCALE GENOMIC DNA]</scope>
    <source>
        <strain evidence="2 3">OWC-G53F</strain>
    </source>
</reference>
<name>A0A2S6GLA3_9GAMM</name>
<accession>A0A2S6GLA3</accession>
<keyword evidence="1" id="KW-1133">Transmembrane helix</keyword>
<evidence type="ECO:0000256" key="1">
    <source>
        <dbReference type="SAM" id="Phobius"/>
    </source>
</evidence>
<comment type="caution">
    <text evidence="2">The sequence shown here is derived from an EMBL/GenBank/DDBJ whole genome shotgun (WGS) entry which is preliminary data.</text>
</comment>
<proteinExistence type="predicted"/>
<keyword evidence="1" id="KW-0472">Membrane</keyword>
<dbReference type="EMBL" id="PTIY01000018">
    <property type="protein sequence ID" value="PPK65970.1"/>
    <property type="molecule type" value="Genomic_DNA"/>
</dbReference>
<evidence type="ECO:0000313" key="2">
    <source>
        <dbReference type="EMBL" id="PPK65970.1"/>
    </source>
</evidence>
<protein>
    <submittedName>
        <fullName evidence="2">Uncharacterized protein</fullName>
    </submittedName>
</protein>
<dbReference type="AlphaFoldDB" id="A0A2S6GLA3"/>